<feature type="non-terminal residue" evidence="1">
    <location>
        <position position="1"/>
    </location>
</feature>
<accession>A0A6S7J897</accession>
<dbReference type="Proteomes" id="UP001152795">
    <property type="component" value="Unassembled WGS sequence"/>
</dbReference>
<dbReference type="Gene3D" id="1.25.40.20">
    <property type="entry name" value="Ankyrin repeat-containing domain"/>
    <property type="match status" value="1"/>
</dbReference>
<sequence length="191" mass="21441">MFIRKMSEKEAIPLAEIKKNEDLTHANNGTRSGHRKHGSSVKSISDTFVNPLTSAVRRGESFKSTFFQETKLDDLDMKESDSLQRNVFHYAVSKPDTLKTLLEMVGTKTSIQDALHQADQDGEMPIHRAASIANIEVVSGSNHGPEGCLKLMIENMPEMARKLLDNCVTTKGSKETRSYQVIYDFFCLEET</sequence>
<dbReference type="InterPro" id="IPR036770">
    <property type="entry name" value="Ankyrin_rpt-contain_sf"/>
</dbReference>
<evidence type="ECO:0000313" key="2">
    <source>
        <dbReference type="Proteomes" id="UP001152795"/>
    </source>
</evidence>
<dbReference type="EMBL" id="CACRXK020006271">
    <property type="protein sequence ID" value="CAB4008918.1"/>
    <property type="molecule type" value="Genomic_DNA"/>
</dbReference>
<protein>
    <submittedName>
        <fullName evidence="1">Uncharacterized protein</fullName>
    </submittedName>
</protein>
<organism evidence="1 2">
    <name type="scientific">Paramuricea clavata</name>
    <name type="common">Red gorgonian</name>
    <name type="synonym">Violescent sea-whip</name>
    <dbReference type="NCBI Taxonomy" id="317549"/>
    <lineage>
        <taxon>Eukaryota</taxon>
        <taxon>Metazoa</taxon>
        <taxon>Cnidaria</taxon>
        <taxon>Anthozoa</taxon>
        <taxon>Octocorallia</taxon>
        <taxon>Malacalcyonacea</taxon>
        <taxon>Plexauridae</taxon>
        <taxon>Paramuricea</taxon>
    </lineage>
</organism>
<reference evidence="1" key="1">
    <citation type="submission" date="2020-04" db="EMBL/GenBank/DDBJ databases">
        <authorList>
            <person name="Alioto T."/>
            <person name="Alioto T."/>
            <person name="Gomez Garrido J."/>
        </authorList>
    </citation>
    <scope>NUCLEOTIDE SEQUENCE</scope>
    <source>
        <strain evidence="1">A484AB</strain>
    </source>
</reference>
<comment type="caution">
    <text evidence="1">The sequence shown here is derived from an EMBL/GenBank/DDBJ whole genome shotgun (WGS) entry which is preliminary data.</text>
</comment>
<name>A0A6S7J897_PARCT</name>
<gene>
    <name evidence="1" type="ORF">PACLA_8A012043</name>
</gene>
<proteinExistence type="predicted"/>
<dbReference type="AlphaFoldDB" id="A0A6S7J897"/>
<keyword evidence="2" id="KW-1185">Reference proteome</keyword>
<evidence type="ECO:0000313" key="1">
    <source>
        <dbReference type="EMBL" id="CAB4008918.1"/>
    </source>
</evidence>